<dbReference type="InterPro" id="IPR002213">
    <property type="entry name" value="UDP_glucos_trans"/>
</dbReference>
<reference evidence="2 3" key="1">
    <citation type="submission" date="2021-03" db="EMBL/GenBank/DDBJ databases">
        <title>Microbacterium pauli sp. nov., isolated from microfiltered milk.</title>
        <authorList>
            <person name="Bellassi P."/>
            <person name="Fontana A."/>
            <person name="Callegari M.L."/>
            <person name="Lorenzo M."/>
            <person name="Cappa F."/>
        </authorList>
    </citation>
    <scope>NUCLEOTIDE SEQUENCE [LARGE SCALE GENOMIC DNA]</scope>
    <source>
        <strain evidence="2 3">DSM 18909</strain>
    </source>
</reference>
<dbReference type="Gene3D" id="3.40.50.2000">
    <property type="entry name" value="Glycogen Phosphorylase B"/>
    <property type="match status" value="2"/>
</dbReference>
<name>A0ABS5XX35_9MICO</name>
<comment type="caution">
    <text evidence="2">The sequence shown here is derived from an EMBL/GenBank/DDBJ whole genome shotgun (WGS) entry which is preliminary data.</text>
</comment>
<evidence type="ECO:0000313" key="3">
    <source>
        <dbReference type="Proteomes" id="UP000740605"/>
    </source>
</evidence>
<evidence type="ECO:0000259" key="1">
    <source>
        <dbReference type="Pfam" id="PF06722"/>
    </source>
</evidence>
<dbReference type="CDD" id="cd03784">
    <property type="entry name" value="GT1_Gtf-like"/>
    <property type="match status" value="1"/>
</dbReference>
<keyword evidence="3" id="KW-1185">Reference proteome</keyword>
<dbReference type="InterPro" id="IPR050426">
    <property type="entry name" value="Glycosyltransferase_28"/>
</dbReference>
<dbReference type="Pfam" id="PF06722">
    <property type="entry name" value="EryCIII-like_C"/>
    <property type="match status" value="1"/>
</dbReference>
<sequence length="419" mass="44119">MARFLLTAMPFSGHVAPVAAVAGALVSRGNDVRLYTGSAFRRQVEAAGARFVPWRAAPDFDEQDLPATFPRLVGKKGFAQLMINMEDLFIATAPAQLDDVRAEWGREPWDALVSDEASLAPSVIAESIGCPWATLAILPLHLVSQQGPPPGLGLRPGRAALGRSRDAALRALIPALSGRINRASARARAAIGLPETRDGFERQVWSAQLVLASGVPALDFDLPDRPAHLHWVGRLASAASVPHPPWWPDLDGRRVIVVTQGTQNVNPDDLLRPALEALADDDALIVASTGVRGEDALSFPIPANARTAALLPFDELFPRADLVVTNGGWGGVLTALSHGRPLVVAGGDLDKPEVAGRVDAAGAGVNLKTGRPRPAAVRAGVDRVLGDPAFRVRAVEISAAMAAAGGVERAATLLEEFAQ</sequence>
<protein>
    <submittedName>
        <fullName evidence="2">Glycosyltransferase</fullName>
    </submittedName>
</protein>
<dbReference type="InterPro" id="IPR010610">
    <property type="entry name" value="EryCIII-like_C"/>
</dbReference>
<dbReference type="EMBL" id="JAFLHG010000013">
    <property type="protein sequence ID" value="MBT8799090.1"/>
    <property type="molecule type" value="Genomic_DNA"/>
</dbReference>
<gene>
    <name evidence="2" type="ORF">J0P97_13575</name>
</gene>
<dbReference type="SUPFAM" id="SSF53756">
    <property type="entry name" value="UDP-Glycosyltransferase/glycogen phosphorylase"/>
    <property type="match status" value="1"/>
</dbReference>
<dbReference type="PANTHER" id="PTHR48050:SF13">
    <property type="entry name" value="STEROL 3-BETA-GLUCOSYLTRANSFERASE UGT80A2"/>
    <property type="match status" value="1"/>
</dbReference>
<proteinExistence type="predicted"/>
<feature type="domain" description="Erythromycin biosynthesis protein CIII-like C-terminal" evidence="1">
    <location>
        <begin position="275"/>
        <end position="404"/>
    </location>
</feature>
<accession>A0ABS5XX35</accession>
<dbReference type="RefSeq" id="WP_215488319.1">
    <property type="nucleotide sequence ID" value="NZ_BAAAPJ010000001.1"/>
</dbReference>
<evidence type="ECO:0000313" key="2">
    <source>
        <dbReference type="EMBL" id="MBT8799090.1"/>
    </source>
</evidence>
<dbReference type="Proteomes" id="UP000740605">
    <property type="component" value="Unassembled WGS sequence"/>
</dbReference>
<dbReference type="PANTHER" id="PTHR48050">
    <property type="entry name" value="STEROL 3-BETA-GLUCOSYLTRANSFERASE"/>
    <property type="match status" value="1"/>
</dbReference>
<organism evidence="2 3">
    <name type="scientific">Microbacterium flavum</name>
    <dbReference type="NCBI Taxonomy" id="415216"/>
    <lineage>
        <taxon>Bacteria</taxon>
        <taxon>Bacillati</taxon>
        <taxon>Actinomycetota</taxon>
        <taxon>Actinomycetes</taxon>
        <taxon>Micrococcales</taxon>
        <taxon>Microbacteriaceae</taxon>
        <taxon>Microbacterium</taxon>
    </lineage>
</organism>